<evidence type="ECO:0000313" key="13">
    <source>
        <dbReference type="Proteomes" id="UP000004191"/>
    </source>
</evidence>
<comment type="cofactor">
    <cofactor evidence="11">
        <name>Mg(2+)</name>
        <dbReference type="ChEBI" id="CHEBI:18420"/>
    </cofactor>
    <cofactor evidence="11">
        <name>Mn(2+)</name>
        <dbReference type="ChEBI" id="CHEBI:29035"/>
    </cofactor>
    <text evidence="11">Magnesium. Can also use manganese.</text>
</comment>
<name>H3NNY4_9FIRM</name>
<evidence type="ECO:0000256" key="3">
    <source>
        <dbReference type="ARBA" id="ARBA00022630"/>
    </source>
</evidence>
<dbReference type="Pfam" id="PF02424">
    <property type="entry name" value="ApbE"/>
    <property type="match status" value="1"/>
</dbReference>
<dbReference type="eggNOG" id="COG1477">
    <property type="taxonomic scope" value="Bacteria"/>
</dbReference>
<comment type="caution">
    <text evidence="12">The sequence shown here is derived from an EMBL/GenBank/DDBJ whole genome shotgun (WGS) entry which is preliminary data.</text>
</comment>
<keyword evidence="5 10" id="KW-0479">Metal-binding</keyword>
<dbReference type="Gene3D" id="3.10.520.10">
    <property type="entry name" value="ApbE-like domains"/>
    <property type="match status" value="1"/>
</dbReference>
<comment type="similarity">
    <text evidence="10">Belongs to the ApbE family.</text>
</comment>
<comment type="catalytic activity">
    <reaction evidence="9 10">
        <text>L-threonyl-[protein] + FAD = FMN-L-threonyl-[protein] + AMP + H(+)</text>
        <dbReference type="Rhea" id="RHEA:36847"/>
        <dbReference type="Rhea" id="RHEA-COMP:11060"/>
        <dbReference type="Rhea" id="RHEA-COMP:11061"/>
        <dbReference type="ChEBI" id="CHEBI:15378"/>
        <dbReference type="ChEBI" id="CHEBI:30013"/>
        <dbReference type="ChEBI" id="CHEBI:57692"/>
        <dbReference type="ChEBI" id="CHEBI:74257"/>
        <dbReference type="ChEBI" id="CHEBI:456215"/>
        <dbReference type="EC" id="2.7.1.180"/>
    </reaction>
</comment>
<protein>
    <recommendedName>
        <fullName evidence="2 10">FAD:protein FMN transferase</fullName>
        <ecNumber evidence="1 10">2.7.1.180</ecNumber>
    </recommendedName>
    <alternativeName>
        <fullName evidence="8 10">Flavin transferase</fullName>
    </alternativeName>
</protein>
<dbReference type="GO" id="GO:0046872">
    <property type="term" value="F:metal ion binding"/>
    <property type="evidence" value="ECO:0007669"/>
    <property type="project" value="UniProtKB-UniRule"/>
</dbReference>
<keyword evidence="6 10" id="KW-0274">FAD</keyword>
<evidence type="ECO:0000256" key="10">
    <source>
        <dbReference type="PIRNR" id="PIRNR006268"/>
    </source>
</evidence>
<feature type="binding site" evidence="11">
    <location>
        <position position="263"/>
    </location>
    <ligand>
        <name>Mg(2+)</name>
        <dbReference type="ChEBI" id="CHEBI:18420"/>
    </ligand>
</feature>
<evidence type="ECO:0000256" key="7">
    <source>
        <dbReference type="ARBA" id="ARBA00022842"/>
    </source>
</evidence>
<evidence type="ECO:0000256" key="5">
    <source>
        <dbReference type="ARBA" id="ARBA00022723"/>
    </source>
</evidence>
<evidence type="ECO:0000256" key="2">
    <source>
        <dbReference type="ARBA" id="ARBA00016337"/>
    </source>
</evidence>
<feature type="binding site" evidence="11">
    <location>
        <position position="267"/>
    </location>
    <ligand>
        <name>Mg(2+)</name>
        <dbReference type="ChEBI" id="CHEBI:18420"/>
    </ligand>
</feature>
<dbReference type="Proteomes" id="UP000004191">
    <property type="component" value="Unassembled WGS sequence"/>
</dbReference>
<dbReference type="GO" id="GO:0016740">
    <property type="term" value="F:transferase activity"/>
    <property type="evidence" value="ECO:0007669"/>
    <property type="project" value="UniProtKB-UniRule"/>
</dbReference>
<accession>H3NNY4</accession>
<evidence type="ECO:0000313" key="12">
    <source>
        <dbReference type="EMBL" id="EHR34109.1"/>
    </source>
</evidence>
<evidence type="ECO:0000256" key="4">
    <source>
        <dbReference type="ARBA" id="ARBA00022679"/>
    </source>
</evidence>
<proteinExistence type="inferred from homology"/>
<evidence type="ECO:0000256" key="8">
    <source>
        <dbReference type="ARBA" id="ARBA00031306"/>
    </source>
</evidence>
<dbReference type="RefSeq" id="WP_005398538.1">
    <property type="nucleotide sequence ID" value="NZ_JH601088.1"/>
</dbReference>
<keyword evidence="4 10" id="KW-0808">Transferase</keyword>
<dbReference type="PATRIC" id="fig|883114.3.peg.1035"/>
<sequence>MKYNDLNIELMGTKIHIRLLHENPTKILNECKDLLYKYNDVFSIYHKTSELYKLNLQASKEPFQTSTELFELIKLGKKYSLLENSTLNICIGPLVKLWNIGFDSASVPSKEKIQNTLSLVNPKDLILNEKNSTVFFNKNGMVIDLGAIAKGYIADKIMEFIISNGVKSALVDLGGNILTHGFNFNSEDLNWRIGLQDPKSPRGTHLMLLEINDLSIVTSGVYERKLNYNGKLYHHIFDSKTGYPVDTDMQSISIISRKSVDCDIFTSVLFGKNFNEINDFISKNNEIEAIAIYNSDIIKYTKGIEKYILWKDRK</sequence>
<keyword evidence="7 10" id="KW-0460">Magnesium</keyword>
<dbReference type="InterPro" id="IPR003374">
    <property type="entry name" value="ApbE-like_sf"/>
</dbReference>
<evidence type="ECO:0000256" key="9">
    <source>
        <dbReference type="ARBA" id="ARBA00048540"/>
    </source>
</evidence>
<feature type="binding site" evidence="11">
    <location>
        <position position="147"/>
    </location>
    <ligand>
        <name>Mg(2+)</name>
        <dbReference type="ChEBI" id="CHEBI:18420"/>
    </ligand>
</feature>
<evidence type="ECO:0000256" key="6">
    <source>
        <dbReference type="ARBA" id="ARBA00022827"/>
    </source>
</evidence>
<keyword evidence="3 10" id="KW-0285">Flavoprotein</keyword>
<dbReference type="PIRSF" id="PIRSF006268">
    <property type="entry name" value="ApbE"/>
    <property type="match status" value="1"/>
</dbReference>
<dbReference type="InterPro" id="IPR024932">
    <property type="entry name" value="ApbE"/>
</dbReference>
<dbReference type="PANTHER" id="PTHR30040:SF2">
    <property type="entry name" value="FAD:PROTEIN FMN TRANSFERASE"/>
    <property type="match status" value="1"/>
</dbReference>
<keyword evidence="13" id="KW-1185">Reference proteome</keyword>
<dbReference type="GeneID" id="96999038"/>
<dbReference type="OrthoDB" id="9778595at2"/>
<dbReference type="HOGENOM" id="CLU_044403_1_0_9"/>
<dbReference type="EMBL" id="AGEI01000021">
    <property type="protein sequence ID" value="EHR34109.1"/>
    <property type="molecule type" value="Genomic_DNA"/>
</dbReference>
<dbReference type="AlphaFoldDB" id="H3NNY4"/>
<dbReference type="SUPFAM" id="SSF143631">
    <property type="entry name" value="ApbE-like"/>
    <property type="match status" value="1"/>
</dbReference>
<evidence type="ECO:0000256" key="1">
    <source>
        <dbReference type="ARBA" id="ARBA00011955"/>
    </source>
</evidence>
<organism evidence="12 13">
    <name type="scientific">Helcococcus kunzii ATCC 51366</name>
    <dbReference type="NCBI Taxonomy" id="883114"/>
    <lineage>
        <taxon>Bacteria</taxon>
        <taxon>Bacillati</taxon>
        <taxon>Bacillota</taxon>
        <taxon>Tissierellia</taxon>
        <taxon>Tissierellales</taxon>
        <taxon>Peptoniphilaceae</taxon>
        <taxon>Helcococcus</taxon>
    </lineage>
</organism>
<gene>
    <name evidence="12" type="ORF">HMPREF9709_01045</name>
</gene>
<reference evidence="12 13" key="1">
    <citation type="submission" date="2012-01" db="EMBL/GenBank/DDBJ databases">
        <title>The Genome Sequence of Helcococcus kunzii ATCC 51366.</title>
        <authorList>
            <consortium name="The Broad Institute Genome Sequencing Platform"/>
            <person name="Earl A."/>
            <person name="Ward D."/>
            <person name="Feldgarden M."/>
            <person name="Gevers D."/>
            <person name="Huys G."/>
            <person name="Young S.K."/>
            <person name="Zeng Q."/>
            <person name="Gargeya S."/>
            <person name="Fitzgerald M."/>
            <person name="Haas B."/>
            <person name="Abouelleil A."/>
            <person name="Alvarado L."/>
            <person name="Arachchi H.M."/>
            <person name="Berlin A."/>
            <person name="Chapman S.B."/>
            <person name="Gearin G."/>
            <person name="Goldberg J."/>
            <person name="Griggs A."/>
            <person name="Gujja S."/>
            <person name="Hansen M."/>
            <person name="Heiman D."/>
            <person name="Howarth C."/>
            <person name="Larimer J."/>
            <person name="Lui A."/>
            <person name="MacDonald P.J.P."/>
            <person name="McCowen C."/>
            <person name="Montmayeur A."/>
            <person name="Murphy C."/>
            <person name="Neiman D."/>
            <person name="Pearson M."/>
            <person name="Priest M."/>
            <person name="Roberts A."/>
            <person name="Saif S."/>
            <person name="Shea T."/>
            <person name="Sisk P."/>
            <person name="Stolte C."/>
            <person name="Sykes S."/>
            <person name="Wortman J."/>
            <person name="Nusbaum C."/>
            <person name="Birren B."/>
        </authorList>
    </citation>
    <scope>NUCLEOTIDE SEQUENCE [LARGE SCALE GENOMIC DNA]</scope>
    <source>
        <strain evidence="12 13">ATCC 51366</strain>
    </source>
</reference>
<dbReference type="EC" id="2.7.1.180" evidence="1 10"/>
<evidence type="ECO:0000256" key="11">
    <source>
        <dbReference type="PIRSR" id="PIRSR006268-2"/>
    </source>
</evidence>
<dbReference type="STRING" id="883114.HMPREF9709_01045"/>
<dbReference type="PANTHER" id="PTHR30040">
    <property type="entry name" value="THIAMINE BIOSYNTHESIS LIPOPROTEIN APBE"/>
    <property type="match status" value="1"/>
</dbReference>